<dbReference type="AlphaFoldDB" id="A0A5C4R1J5"/>
<keyword evidence="2" id="KW-0964">Secreted</keyword>
<keyword evidence="5" id="KW-1185">Reference proteome</keyword>
<comment type="caution">
    <text evidence="4">The sequence shown here is derived from an EMBL/GenBank/DDBJ whole genome shotgun (WGS) entry which is preliminary data.</text>
</comment>
<dbReference type="InterPro" id="IPR050557">
    <property type="entry name" value="RTX_toxin/Mannuronan_C5-epim"/>
</dbReference>
<gene>
    <name evidence="4" type="ORF">FHD67_19185</name>
</gene>
<dbReference type="InterPro" id="IPR001343">
    <property type="entry name" value="Hemolysn_Ca-bd"/>
</dbReference>
<dbReference type="PANTHER" id="PTHR38340">
    <property type="entry name" value="S-LAYER PROTEIN"/>
    <property type="match status" value="1"/>
</dbReference>
<dbReference type="RefSeq" id="WP_139599722.1">
    <property type="nucleotide sequence ID" value="NZ_VDDC01000060.1"/>
</dbReference>
<dbReference type="GO" id="GO:0005576">
    <property type="term" value="C:extracellular region"/>
    <property type="evidence" value="ECO:0007669"/>
    <property type="project" value="UniProtKB-SubCell"/>
</dbReference>
<dbReference type="PRINTS" id="PR00313">
    <property type="entry name" value="CABNDNGRPT"/>
</dbReference>
<dbReference type="InterPro" id="IPR017853">
    <property type="entry name" value="GH"/>
</dbReference>
<protein>
    <submittedName>
        <fullName evidence="4">Calcium-binding protein</fullName>
    </submittedName>
</protein>
<evidence type="ECO:0000313" key="5">
    <source>
        <dbReference type="Proteomes" id="UP000304880"/>
    </source>
</evidence>
<dbReference type="SUPFAM" id="SSF51120">
    <property type="entry name" value="beta-Roll"/>
    <property type="match status" value="1"/>
</dbReference>
<dbReference type="Proteomes" id="UP000304880">
    <property type="component" value="Unassembled WGS sequence"/>
</dbReference>
<dbReference type="InterPro" id="IPR011049">
    <property type="entry name" value="Serralysin-like_metalloprot_C"/>
</dbReference>
<evidence type="ECO:0000256" key="3">
    <source>
        <dbReference type="SAM" id="MobiDB-lite"/>
    </source>
</evidence>
<evidence type="ECO:0000256" key="1">
    <source>
        <dbReference type="ARBA" id="ARBA00004613"/>
    </source>
</evidence>
<feature type="compositionally biased region" description="Basic and acidic residues" evidence="3">
    <location>
        <begin position="704"/>
        <end position="721"/>
    </location>
</feature>
<accession>A0A5C4R1J5</accession>
<dbReference type="Pfam" id="PF00353">
    <property type="entry name" value="HemolysinCabind"/>
    <property type="match status" value="2"/>
</dbReference>
<dbReference type="Gene3D" id="2.150.10.10">
    <property type="entry name" value="Serralysin-like metalloprotease, C-terminal"/>
    <property type="match status" value="1"/>
</dbReference>
<proteinExistence type="predicted"/>
<dbReference type="InterPro" id="IPR049886">
    <property type="entry name" value="CFI_box_CTERM_dom"/>
</dbReference>
<organism evidence="4 5">
    <name type="scientific">Paracoccus haeundaensis</name>
    <dbReference type="NCBI Taxonomy" id="225362"/>
    <lineage>
        <taxon>Bacteria</taxon>
        <taxon>Pseudomonadati</taxon>
        <taxon>Pseudomonadota</taxon>
        <taxon>Alphaproteobacteria</taxon>
        <taxon>Rhodobacterales</taxon>
        <taxon>Paracoccaceae</taxon>
        <taxon>Paracoccus</taxon>
    </lineage>
</organism>
<feature type="region of interest" description="Disordered" evidence="3">
    <location>
        <begin position="704"/>
        <end position="753"/>
    </location>
</feature>
<evidence type="ECO:0000256" key="2">
    <source>
        <dbReference type="ARBA" id="ARBA00022525"/>
    </source>
</evidence>
<name>A0A5C4R1J5_9RHOB</name>
<dbReference type="NCBIfam" id="NF041770">
    <property type="entry name" value="CFI_box_CTERM"/>
    <property type="match status" value="1"/>
</dbReference>
<feature type="compositionally biased region" description="Acidic residues" evidence="3">
    <location>
        <begin position="741"/>
        <end position="752"/>
    </location>
</feature>
<dbReference type="SUPFAM" id="SSF51445">
    <property type="entry name" value="(Trans)glycosidases"/>
    <property type="match status" value="1"/>
</dbReference>
<reference evidence="4 5" key="1">
    <citation type="submission" date="2019-06" db="EMBL/GenBank/DDBJ databases">
        <authorList>
            <person name="Li J."/>
        </authorList>
    </citation>
    <scope>NUCLEOTIDE SEQUENCE [LARGE SCALE GENOMIC DNA]</scope>
    <source>
        <strain evidence="4 5">CGMCC 1.8012</strain>
    </source>
</reference>
<dbReference type="EMBL" id="VDDC01000060">
    <property type="protein sequence ID" value="TNH37648.1"/>
    <property type="molecule type" value="Genomic_DNA"/>
</dbReference>
<dbReference type="PANTHER" id="PTHR38340:SF1">
    <property type="entry name" value="S-LAYER PROTEIN"/>
    <property type="match status" value="1"/>
</dbReference>
<dbReference type="GO" id="GO:0005509">
    <property type="term" value="F:calcium ion binding"/>
    <property type="evidence" value="ECO:0007669"/>
    <property type="project" value="InterPro"/>
</dbReference>
<evidence type="ECO:0000313" key="4">
    <source>
        <dbReference type="EMBL" id="TNH37648.1"/>
    </source>
</evidence>
<sequence length="838" mass="90312">MSLITDAHFGANIILTRDSLRDGQPFAETLKEIDFSGFRYPGGGVTEDQTWANGGLARMFGDPIEPGSENYVMTINEALEYASLTGKPMTVVVPTFQFYDKQGGVFDHSGFDRYVDRLETALKAFPDAVIRDLEIGNEYWGSKAWGSLTGHQYGAIANAQIPKLTDMIERLSDDMSGWHAPGLGVQAGVQWRATQGADGRWTADGPQESADIISKISLEHRGMIDTVFQHSYPDASTITQNLNWAIRPMEVFERFEGFSSDLKFSLSEFNIGANTAVGIDQGAAWIDAFSKAVDLGVDSIDHWGIAYDWLSNKFYDTRFPAAESNGGQIVAIATPMGQIYDIAQSHLVGKTTMTDAHALQDIAVTDGIGVTGFADDSQKIVFLHNPTNGAGRVDLGGIADGMHVSVRTLTPADSPHSPWFDESARMVTVANGIADARADMNVVSGPGVQDRHDLRPGEMLVVVVSDPRRDLVIEGAHNVTDPATGMVDDLIVGGLGHDILRGHVGDDTIEGGGGRNVLSGGRGDDVLVASDQGDVIFPDGGDDTVAGGDGDDMIVASSDDPRDHNVLEGGGGRNLFLVGNGGDASILDFSTRDHIGFGGAFADAGALRDASQAMDSDIVVGLPDGSQVILAGQAERIDMLHEQVLDFMDHDRIVEVTDSYLNGLTHDQVVEVFRQGEGNFDQPDQQGTSIYFDELEATMARLELREDDKGLPNDDLPVRPVDEDDLPSVPPVADDPHTPDPDDPYADQDEESASGGACFVATSAYGNAWHPDVVALRAFRDNHLIKTRAGRLFVRVYWIIGPKLAARTRPDQFHARAVRSTLSRFVALLRSTDLTAGK</sequence>
<dbReference type="Gene3D" id="3.20.20.80">
    <property type="entry name" value="Glycosidases"/>
    <property type="match status" value="1"/>
</dbReference>
<comment type="subcellular location">
    <subcellularLocation>
        <location evidence="1">Secreted</location>
    </subcellularLocation>
</comment>